<sequence length="268" mass="30733">MINPKQLIEDIRKNTYGIGLQTDQAAQGVIDNFRRSLNSALERLSVDLYSKETHFVLELIQNADDNQYQSGVIPTLNLTIEPQKIIVQNNELGFSEDNVRAICNVGRSTKTKVEGYIGEKGIGFKSVFRISDEPQIFSNGFQFHFKRQDNENQLGFVTPYWIEAIPNYVDSTLTNIILPLRESAKDELSKLGEIEHTLIFFLRQLKTVTIENRVNNESHQITRLDKNGNIEIEETRELIRKKYLNKNAETLNAAIKLYILRCNCPIKG</sequence>
<dbReference type="InterPro" id="IPR058210">
    <property type="entry name" value="SACS/Nov_dom"/>
</dbReference>
<dbReference type="PANTHER" id="PTHR32387:SF0">
    <property type="entry name" value="PROTEIN NO VEIN"/>
    <property type="match status" value="1"/>
</dbReference>
<evidence type="ECO:0000313" key="2">
    <source>
        <dbReference type="EMBL" id="AFZ28350.1"/>
    </source>
</evidence>
<dbReference type="EMBL" id="CP003643">
    <property type="protein sequence ID" value="AFZ28350.1"/>
    <property type="molecule type" value="Genomic_DNA"/>
</dbReference>
<accession>K9X6T1</accession>
<proteinExistence type="predicted"/>
<keyword evidence="3" id="KW-1185">Reference proteome</keyword>
<evidence type="ECO:0000259" key="1">
    <source>
        <dbReference type="Pfam" id="PF25794"/>
    </source>
</evidence>
<dbReference type="InterPro" id="IPR052957">
    <property type="entry name" value="Auxin_embryo_med"/>
</dbReference>
<gene>
    <name evidence="2" type="ORF">Cylst_6577</name>
</gene>
<dbReference type="RefSeq" id="WP_015328392.1">
    <property type="nucleotide sequence ID" value="NC_020050.1"/>
</dbReference>
<evidence type="ECO:0000313" key="3">
    <source>
        <dbReference type="Proteomes" id="UP000010475"/>
    </source>
</evidence>
<dbReference type="OrthoDB" id="243421at2"/>
<dbReference type="InterPro" id="IPR036890">
    <property type="entry name" value="HATPase_C_sf"/>
</dbReference>
<protein>
    <recommendedName>
        <fullName evidence="1">Sacsin/Nov domain-containing protein</fullName>
    </recommendedName>
</protein>
<name>K9X6T1_9NOST</name>
<dbReference type="Gene3D" id="3.30.565.10">
    <property type="entry name" value="Histidine kinase-like ATPase, C-terminal domain"/>
    <property type="match status" value="1"/>
</dbReference>
<organism evidence="2 3">
    <name type="scientific">Cylindrospermum stagnale PCC 7417</name>
    <dbReference type="NCBI Taxonomy" id="56107"/>
    <lineage>
        <taxon>Bacteria</taxon>
        <taxon>Bacillati</taxon>
        <taxon>Cyanobacteriota</taxon>
        <taxon>Cyanophyceae</taxon>
        <taxon>Nostocales</taxon>
        <taxon>Nostocaceae</taxon>
        <taxon>Cylindrospermum</taxon>
    </lineage>
</organism>
<dbReference type="PATRIC" id="fig|56107.3.peg.7054"/>
<dbReference type="AlphaFoldDB" id="K9X6T1"/>
<keyword evidence="2" id="KW-0614">Plasmid</keyword>
<dbReference type="Pfam" id="PF25794">
    <property type="entry name" value="SACS"/>
    <property type="match status" value="1"/>
</dbReference>
<dbReference type="SUPFAM" id="SSF55874">
    <property type="entry name" value="ATPase domain of HSP90 chaperone/DNA topoisomerase II/histidine kinase"/>
    <property type="match status" value="1"/>
</dbReference>
<dbReference type="Proteomes" id="UP000010475">
    <property type="component" value="Plasmid pCYLST.01"/>
</dbReference>
<feature type="domain" description="Sacsin/Nov" evidence="1">
    <location>
        <begin position="50"/>
        <end position="139"/>
    </location>
</feature>
<dbReference type="HOGENOM" id="CLU_1037156_0_0_3"/>
<dbReference type="PANTHER" id="PTHR32387">
    <property type="entry name" value="WU:FJ29H11"/>
    <property type="match status" value="1"/>
</dbReference>
<dbReference type="NCBIfam" id="NF047352">
    <property type="entry name" value="P_loop_sacsin"/>
    <property type="match status" value="1"/>
</dbReference>
<geneLocation type="plasmid" evidence="2 3">
    <name>pCYLST.01</name>
</geneLocation>
<dbReference type="KEGG" id="csg:Cylst_6577"/>
<reference evidence="2 3" key="1">
    <citation type="submission" date="2012-06" db="EMBL/GenBank/DDBJ databases">
        <title>Noncontiguous Finished plasmid 1 of genome of Cylindrospermum stagnale PCC 7417.</title>
        <authorList>
            <consortium name="US DOE Joint Genome Institute"/>
            <person name="Gugger M."/>
            <person name="Coursin T."/>
            <person name="Rippka R."/>
            <person name="Tandeau De Marsac N."/>
            <person name="Huntemann M."/>
            <person name="Wei C.-L."/>
            <person name="Han J."/>
            <person name="Detter J.C."/>
            <person name="Han C."/>
            <person name="Tapia R."/>
            <person name="Davenport K."/>
            <person name="Daligault H."/>
            <person name="Erkkila T."/>
            <person name="Gu W."/>
            <person name="Munk A.C.C."/>
            <person name="Teshima H."/>
            <person name="Xu Y."/>
            <person name="Chain P."/>
            <person name="Chen A."/>
            <person name="Krypides N."/>
            <person name="Mavromatis K."/>
            <person name="Markowitz V."/>
            <person name="Szeto E."/>
            <person name="Ivanova N."/>
            <person name="Mikhailova N."/>
            <person name="Ovchinnikova G."/>
            <person name="Pagani I."/>
            <person name="Pati A."/>
            <person name="Goodwin L."/>
            <person name="Peters L."/>
            <person name="Pitluck S."/>
            <person name="Woyke T."/>
            <person name="Kerfeld C."/>
        </authorList>
    </citation>
    <scope>NUCLEOTIDE SEQUENCE [LARGE SCALE GENOMIC DNA]</scope>
    <source>
        <strain evidence="2 3">PCC 7417</strain>
        <plasmid evidence="3">Plasmid pCYLST.01</plasmid>
    </source>
</reference>